<dbReference type="RefSeq" id="WP_012876338.1">
    <property type="nucleotide sequence ID" value="NC_013526.1"/>
</dbReference>
<dbReference type="AlphaFoldDB" id="D1CHT6"/>
<dbReference type="KEGG" id="ttr:Tter_2412"/>
<evidence type="ECO:0008006" key="4">
    <source>
        <dbReference type="Google" id="ProtNLM"/>
    </source>
</evidence>
<evidence type="ECO:0000313" key="2">
    <source>
        <dbReference type="EMBL" id="ACZ43307.1"/>
    </source>
</evidence>
<gene>
    <name evidence="2" type="ordered locus">Tter_2412</name>
</gene>
<dbReference type="STRING" id="525904.Tter_2412"/>
<dbReference type="OrthoDB" id="263516at2"/>
<keyword evidence="1" id="KW-0732">Signal</keyword>
<organism evidence="2 3">
    <name type="scientific">Thermobaculum terrenum (strain ATCC BAA-798 / CCMEE 7001 / YNP1)</name>
    <dbReference type="NCBI Taxonomy" id="525904"/>
    <lineage>
        <taxon>Bacteria</taxon>
        <taxon>Bacillati</taxon>
        <taxon>Chloroflexota</taxon>
        <taxon>Chloroflexia</taxon>
        <taxon>Candidatus Thermobaculales</taxon>
        <taxon>Candidatus Thermobaculaceae</taxon>
        <taxon>Thermobaculum</taxon>
    </lineage>
</organism>
<dbReference type="eggNOG" id="COG2856">
    <property type="taxonomic scope" value="Bacteria"/>
</dbReference>
<dbReference type="Proteomes" id="UP000000323">
    <property type="component" value="Chromosome 2"/>
</dbReference>
<accession>D1CHT6</accession>
<name>D1CHT6_THET1</name>
<keyword evidence="3" id="KW-1185">Reference proteome</keyword>
<evidence type="ECO:0000256" key="1">
    <source>
        <dbReference type="SAM" id="SignalP"/>
    </source>
</evidence>
<dbReference type="HOGENOM" id="CLU_603996_0_0_0"/>
<reference evidence="3" key="1">
    <citation type="journal article" date="2010" name="Stand. Genomic Sci.">
        <title>Complete genome sequence of 'Thermobaculum terrenum' type strain (YNP1).</title>
        <authorList>
            <person name="Kiss H."/>
            <person name="Cleland D."/>
            <person name="Lapidus A."/>
            <person name="Lucas S."/>
            <person name="Glavina Del Rio T."/>
            <person name="Nolan M."/>
            <person name="Tice H."/>
            <person name="Han C."/>
            <person name="Goodwin L."/>
            <person name="Pitluck S."/>
            <person name="Liolios K."/>
            <person name="Ivanova N."/>
            <person name="Mavromatis K."/>
            <person name="Ovchinnikova G."/>
            <person name="Pati A."/>
            <person name="Chen A."/>
            <person name="Palaniappan K."/>
            <person name="Land M."/>
            <person name="Hauser L."/>
            <person name="Chang Y."/>
            <person name="Jeffries C."/>
            <person name="Lu M."/>
            <person name="Brettin T."/>
            <person name="Detter J."/>
            <person name="Goker M."/>
            <person name="Tindall B."/>
            <person name="Beck B."/>
            <person name="McDermott T."/>
            <person name="Woyke T."/>
            <person name="Bristow J."/>
            <person name="Eisen J."/>
            <person name="Markowitz V."/>
            <person name="Hugenholtz P."/>
            <person name="Kyrpides N."/>
            <person name="Klenk H."/>
            <person name="Cheng J."/>
        </authorList>
    </citation>
    <scope>NUCLEOTIDE SEQUENCE [LARGE SCALE GENOMIC DNA]</scope>
    <source>
        <strain evidence="3">ATCC BAA-798 / YNP1</strain>
    </source>
</reference>
<sequence>MRWMLLTLMMAVALYAAWMHDTNRALPFAKLPPVRGTEIARVLPDPTATPVSKVRVPQGVPIRPSLQKQVNALMADVERVRGLRFERRIVPRFLTPADFRVYYSHMLDREWPQAQRQAQEDTLIMFGLASPSFNINRVLEDDPSNSILGFYELDSKRMFIIGRPNDLDPANKVTLAHELTHALQDQHFRIQSMYERARDNEDAELALRALVEGDATLSEMLYMGDTKIDESRAQAIARQDGTTFTSISTGPAVLTLKTLFPYLQGASWVGQLYRKGGWGAVNRAYGDPPESTEQVLHPGKYLRRDHPTSIKLPRMDGALGPMWQMVAENTLGELQVLAMFLPQGSDVARKAASGWDGDRYRIYRYGEGKVLVWESVWDTTKDAREAEQALRQQQIALNDDVFGRDPVTRNGVFYLDGADSDVRVARQGKHLYLVVSSGTTSRTADKVMRTLLD</sequence>
<evidence type="ECO:0000313" key="3">
    <source>
        <dbReference type="Proteomes" id="UP000000323"/>
    </source>
</evidence>
<feature type="signal peptide" evidence="1">
    <location>
        <begin position="1"/>
        <end position="16"/>
    </location>
</feature>
<feature type="chain" id="PRO_5003022043" description="DUF4157 domain-containing protein" evidence="1">
    <location>
        <begin position="17"/>
        <end position="453"/>
    </location>
</feature>
<dbReference type="EMBL" id="CP001826">
    <property type="protein sequence ID" value="ACZ43307.1"/>
    <property type="molecule type" value="Genomic_DNA"/>
</dbReference>
<proteinExistence type="predicted"/>
<protein>
    <recommendedName>
        <fullName evidence="4">DUF4157 domain-containing protein</fullName>
    </recommendedName>
</protein>